<dbReference type="InterPro" id="IPR027417">
    <property type="entry name" value="P-loop_NTPase"/>
</dbReference>
<name>A0AB73BVK2_9FUSO</name>
<comment type="caution">
    <text evidence="1">The sequence shown here is derived from an EMBL/GenBank/DDBJ whole genome shotgun (WGS) entry which is preliminary data.</text>
</comment>
<dbReference type="Gene3D" id="3.40.50.300">
    <property type="entry name" value="P-loop containing nucleotide triphosphate hydrolases"/>
    <property type="match status" value="1"/>
</dbReference>
<accession>A0AB73BVK2</accession>
<feature type="non-terminal residue" evidence="1">
    <location>
        <position position="1"/>
    </location>
</feature>
<evidence type="ECO:0000313" key="1">
    <source>
        <dbReference type="EMBL" id="KDE62730.1"/>
    </source>
</evidence>
<dbReference type="AlphaFoldDB" id="A0AB73BVK2"/>
<protein>
    <recommendedName>
        <fullName evidence="3">ABC transporter ATP-binding protein</fullName>
    </recommendedName>
</protein>
<evidence type="ECO:0000313" key="2">
    <source>
        <dbReference type="Proteomes" id="UP000027473"/>
    </source>
</evidence>
<dbReference type="SUPFAM" id="SSF52540">
    <property type="entry name" value="P-loop containing nucleoside triphosphate hydrolases"/>
    <property type="match status" value="1"/>
</dbReference>
<gene>
    <name evidence="1" type="ORF">FUSO3_07180</name>
</gene>
<reference evidence="1 2" key="1">
    <citation type="submission" date="2014-01" db="EMBL/GenBank/DDBJ databases">
        <title>Comparative genomics of Fusobacterium necrophorum wild isolates.</title>
        <authorList>
            <person name="Kittichotirat W."/>
            <person name="Bumgarner R.E."/>
            <person name="Lawrence P."/>
        </authorList>
    </citation>
    <scope>NUCLEOTIDE SEQUENCE [LARGE SCALE GENOMIC DNA]</scope>
    <source>
        <strain evidence="1 2">BL</strain>
    </source>
</reference>
<evidence type="ECO:0008006" key="3">
    <source>
        <dbReference type="Google" id="ProtNLM"/>
    </source>
</evidence>
<organism evidence="1 2">
    <name type="scientific">Fusobacterium necrophorum BL</name>
    <dbReference type="NCBI Taxonomy" id="1441732"/>
    <lineage>
        <taxon>Bacteria</taxon>
        <taxon>Fusobacteriati</taxon>
        <taxon>Fusobacteriota</taxon>
        <taxon>Fusobacteriia</taxon>
        <taxon>Fusobacteriales</taxon>
        <taxon>Fusobacteriaceae</taxon>
        <taxon>Fusobacterium</taxon>
    </lineage>
</organism>
<dbReference type="Proteomes" id="UP000027473">
    <property type="component" value="Unassembled WGS sequence"/>
</dbReference>
<sequence length="68" mass="8029">LKEEKNTSILFVTHDIEEALYICDRILILRGQPATILKEINVSKKRKQKKLSIEDEVELKREIFNALY</sequence>
<proteinExistence type="predicted"/>
<dbReference type="EMBL" id="JAAC01000113">
    <property type="protein sequence ID" value="KDE62730.1"/>
    <property type="molecule type" value="Genomic_DNA"/>
</dbReference>